<dbReference type="Gene3D" id="3.30.420.40">
    <property type="match status" value="2"/>
</dbReference>
<protein>
    <submittedName>
        <fullName evidence="3">ROK family transcriptional regulator</fullName>
    </submittedName>
</protein>
<evidence type="ECO:0000313" key="4">
    <source>
        <dbReference type="Proteomes" id="UP001501442"/>
    </source>
</evidence>
<name>A0ABP8U5Z4_9ACTN</name>
<feature type="domain" description="HTH marR-type" evidence="2">
    <location>
        <begin position="14"/>
        <end position="62"/>
    </location>
</feature>
<dbReference type="Pfam" id="PF12802">
    <property type="entry name" value="MarR_2"/>
    <property type="match status" value="1"/>
</dbReference>
<dbReference type="SUPFAM" id="SSF46785">
    <property type="entry name" value="Winged helix' DNA-binding domain"/>
    <property type="match status" value="1"/>
</dbReference>
<dbReference type="Pfam" id="PF00480">
    <property type="entry name" value="ROK"/>
    <property type="match status" value="1"/>
</dbReference>
<dbReference type="InterPro" id="IPR049874">
    <property type="entry name" value="ROK_cs"/>
</dbReference>
<dbReference type="EMBL" id="BAABHK010000002">
    <property type="protein sequence ID" value="GAA4623615.1"/>
    <property type="molecule type" value="Genomic_DNA"/>
</dbReference>
<dbReference type="InterPro" id="IPR043129">
    <property type="entry name" value="ATPase_NBD"/>
</dbReference>
<dbReference type="Gene3D" id="1.10.10.10">
    <property type="entry name" value="Winged helix-like DNA-binding domain superfamily/Winged helix DNA-binding domain"/>
    <property type="match status" value="1"/>
</dbReference>
<evidence type="ECO:0000259" key="2">
    <source>
        <dbReference type="Pfam" id="PF12802"/>
    </source>
</evidence>
<dbReference type="PANTHER" id="PTHR18964:SF149">
    <property type="entry name" value="BIFUNCTIONAL UDP-N-ACETYLGLUCOSAMINE 2-EPIMERASE_N-ACETYLMANNOSAMINE KINASE"/>
    <property type="match status" value="1"/>
</dbReference>
<accession>A0ABP8U5Z4</accession>
<dbReference type="InterPro" id="IPR011991">
    <property type="entry name" value="ArsR-like_HTH"/>
</dbReference>
<dbReference type="CDD" id="cd00090">
    <property type="entry name" value="HTH_ARSR"/>
    <property type="match status" value="1"/>
</dbReference>
<dbReference type="InterPro" id="IPR000835">
    <property type="entry name" value="HTH_MarR-typ"/>
</dbReference>
<keyword evidence="4" id="KW-1185">Reference proteome</keyword>
<dbReference type="InterPro" id="IPR036388">
    <property type="entry name" value="WH-like_DNA-bd_sf"/>
</dbReference>
<gene>
    <name evidence="3" type="ORF">GCM10023196_020490</name>
</gene>
<dbReference type="InterPro" id="IPR036390">
    <property type="entry name" value="WH_DNA-bd_sf"/>
</dbReference>
<dbReference type="PROSITE" id="PS01125">
    <property type="entry name" value="ROK"/>
    <property type="match status" value="1"/>
</dbReference>
<sequence>MIDTPLNLREVGRLRVLEALHHVGRSSRAELTRLTGLSRATVSSIVADLLAAGLIREAPDTSASRGRPTGRPAQPLTVNASAAYAVAADIGHQHVRVAVCDLNGDPIWDTVVANDTDRAPHETLDLTADLIHQAIREKNIAVGDVLGLGVDIAAPVRATDGGLEAHGIKSGWMGLRPGRELEERTGLTARLANDADAGALAERLYGAGRGTSDMVYIRLSTGIGAGIVSGGRPLTGAGGLAGEVGHLLSDPRGDMCRCGNRGCLETVAGPAAIAKLLEESRGRRVTVPDLLRLIEEGDRGAIRALEDAADHIGIALADLVTLLNPELIVVGGDLAAAGPRLLAPLERAIRRYALAPAADNVTVVPGELGDQAEVRGAAGMVLAHAPRILADRIASAERGGDQHPATSTQSLQ</sequence>
<organism evidence="3 4">
    <name type="scientific">Actinoallomurus vinaceus</name>
    <dbReference type="NCBI Taxonomy" id="1080074"/>
    <lineage>
        <taxon>Bacteria</taxon>
        <taxon>Bacillati</taxon>
        <taxon>Actinomycetota</taxon>
        <taxon>Actinomycetes</taxon>
        <taxon>Streptosporangiales</taxon>
        <taxon>Thermomonosporaceae</taxon>
        <taxon>Actinoallomurus</taxon>
    </lineage>
</organism>
<proteinExistence type="inferred from homology"/>
<comment type="similarity">
    <text evidence="1">Belongs to the ROK (NagC/XylR) family.</text>
</comment>
<evidence type="ECO:0000313" key="3">
    <source>
        <dbReference type="EMBL" id="GAA4623615.1"/>
    </source>
</evidence>
<dbReference type="Proteomes" id="UP001501442">
    <property type="component" value="Unassembled WGS sequence"/>
</dbReference>
<evidence type="ECO:0000256" key="1">
    <source>
        <dbReference type="ARBA" id="ARBA00006479"/>
    </source>
</evidence>
<dbReference type="RefSeq" id="WP_345430429.1">
    <property type="nucleotide sequence ID" value="NZ_BAABHK010000002.1"/>
</dbReference>
<comment type="caution">
    <text evidence="3">The sequence shown here is derived from an EMBL/GenBank/DDBJ whole genome shotgun (WGS) entry which is preliminary data.</text>
</comment>
<dbReference type="CDD" id="cd24076">
    <property type="entry name" value="ASKHA_ATPase_ROK_BsXylR-like"/>
    <property type="match status" value="1"/>
</dbReference>
<dbReference type="PANTHER" id="PTHR18964">
    <property type="entry name" value="ROK (REPRESSOR, ORF, KINASE) FAMILY"/>
    <property type="match status" value="1"/>
</dbReference>
<dbReference type="SUPFAM" id="SSF53067">
    <property type="entry name" value="Actin-like ATPase domain"/>
    <property type="match status" value="1"/>
</dbReference>
<dbReference type="InterPro" id="IPR000600">
    <property type="entry name" value="ROK"/>
</dbReference>
<reference evidence="4" key="1">
    <citation type="journal article" date="2019" name="Int. J. Syst. Evol. Microbiol.">
        <title>The Global Catalogue of Microorganisms (GCM) 10K type strain sequencing project: providing services to taxonomists for standard genome sequencing and annotation.</title>
        <authorList>
            <consortium name="The Broad Institute Genomics Platform"/>
            <consortium name="The Broad Institute Genome Sequencing Center for Infectious Disease"/>
            <person name="Wu L."/>
            <person name="Ma J."/>
        </authorList>
    </citation>
    <scope>NUCLEOTIDE SEQUENCE [LARGE SCALE GENOMIC DNA]</scope>
    <source>
        <strain evidence="4">JCM 17939</strain>
    </source>
</reference>